<proteinExistence type="predicted"/>
<dbReference type="AlphaFoldDB" id="H2CKN5"/>
<feature type="region of interest" description="Disordered" evidence="1">
    <location>
        <begin position="98"/>
        <end position="120"/>
    </location>
</feature>
<evidence type="ECO:0000256" key="1">
    <source>
        <dbReference type="SAM" id="MobiDB-lite"/>
    </source>
</evidence>
<sequence>NTFIKQSKLVSTAVGMVEAYQWYDGKAALDGFLSSIGDGYGGALLRNSSGDMIEKSRDEIMSDLPSFLEAADTVQVESFFSVQKLILQKAFEKIMGTGTTSERKNSKDKKVNRRLSMVDR</sequence>
<keyword evidence="3" id="KW-1185">Reference proteome</keyword>
<gene>
    <name evidence="2" type="ORF">Lepil_0384</name>
</gene>
<name>H2CKN5_9LEPT</name>
<reference evidence="2 3" key="1">
    <citation type="submission" date="2011-10" db="EMBL/GenBank/DDBJ databases">
        <title>The Improved High-Quality Draft genome of Leptonema illini DSM 21528.</title>
        <authorList>
            <consortium name="US DOE Joint Genome Institute (JGI-PGF)"/>
            <person name="Lucas S."/>
            <person name="Copeland A."/>
            <person name="Lapidus A."/>
            <person name="Glavina del Rio T."/>
            <person name="Dalin E."/>
            <person name="Tice H."/>
            <person name="Bruce D."/>
            <person name="Goodwin L."/>
            <person name="Pitluck S."/>
            <person name="Peters L."/>
            <person name="Mikhailova N."/>
            <person name="Held B."/>
            <person name="Kyrpides N."/>
            <person name="Mavromatis K."/>
            <person name="Ivanova N."/>
            <person name="Markowitz V."/>
            <person name="Cheng J.-F."/>
            <person name="Hugenholtz P."/>
            <person name="Woyke T."/>
            <person name="Wu D."/>
            <person name="Gronow S."/>
            <person name="Wellnitz S."/>
            <person name="Brambilla E.-M."/>
            <person name="Klenk H.-P."/>
            <person name="Eisen J.A."/>
        </authorList>
    </citation>
    <scope>NUCLEOTIDE SEQUENCE [LARGE SCALE GENOMIC DNA]</scope>
    <source>
        <strain evidence="2 3">DSM 21528</strain>
    </source>
</reference>
<dbReference type="RefSeq" id="WP_002769414.1">
    <property type="nucleotide sequence ID" value="NZ_JH597773.1"/>
</dbReference>
<dbReference type="EMBL" id="JH597773">
    <property type="protein sequence ID" value="EHQ05090.1"/>
    <property type="molecule type" value="Genomic_DNA"/>
</dbReference>
<dbReference type="Proteomes" id="UP000005737">
    <property type="component" value="Unassembled WGS sequence"/>
</dbReference>
<evidence type="ECO:0000313" key="3">
    <source>
        <dbReference type="Proteomes" id="UP000005737"/>
    </source>
</evidence>
<accession>H2CKN5</accession>
<feature type="non-terminal residue" evidence="2">
    <location>
        <position position="1"/>
    </location>
</feature>
<organism evidence="2 3">
    <name type="scientific">Leptonema illini DSM 21528</name>
    <dbReference type="NCBI Taxonomy" id="929563"/>
    <lineage>
        <taxon>Bacteria</taxon>
        <taxon>Pseudomonadati</taxon>
        <taxon>Spirochaetota</taxon>
        <taxon>Spirochaetia</taxon>
        <taxon>Leptospirales</taxon>
        <taxon>Leptospiraceae</taxon>
        <taxon>Leptonema</taxon>
    </lineage>
</organism>
<protein>
    <submittedName>
        <fullName evidence="2">Uncharacterized protein</fullName>
    </submittedName>
</protein>
<dbReference type="HOGENOM" id="CLU_2054613_0_0_12"/>
<evidence type="ECO:0000313" key="2">
    <source>
        <dbReference type="EMBL" id="EHQ05090.1"/>
    </source>
</evidence>